<reference evidence="1 2" key="1">
    <citation type="journal article" date="2005" name="Int. J. Syst. Evol. Microbiol.">
        <title>Bacillus litoralis sp. nov., isolated from a tidal flat of the Yellow Sea in Korea.</title>
        <authorList>
            <person name="Yoon J.H."/>
            <person name="Oh T.K."/>
        </authorList>
    </citation>
    <scope>NUCLEOTIDE SEQUENCE [LARGE SCALE GENOMIC DNA]</scope>
    <source>
        <strain evidence="1 2">SW-211</strain>
    </source>
</reference>
<accession>A0A5C6V191</accession>
<keyword evidence="2" id="KW-1185">Reference proteome</keyword>
<evidence type="ECO:0008006" key="3">
    <source>
        <dbReference type="Google" id="ProtNLM"/>
    </source>
</evidence>
<evidence type="ECO:0000313" key="1">
    <source>
        <dbReference type="EMBL" id="TXC78734.1"/>
    </source>
</evidence>
<proteinExistence type="predicted"/>
<name>A0A5C6V191_9BACI</name>
<dbReference type="RefSeq" id="WP_146950839.1">
    <property type="nucleotide sequence ID" value="NZ_VOQF01000030.1"/>
</dbReference>
<organism evidence="1 2">
    <name type="scientific">Metabacillus litoralis</name>
    <dbReference type="NCBI Taxonomy" id="152268"/>
    <lineage>
        <taxon>Bacteria</taxon>
        <taxon>Bacillati</taxon>
        <taxon>Bacillota</taxon>
        <taxon>Bacilli</taxon>
        <taxon>Bacillales</taxon>
        <taxon>Bacillaceae</taxon>
        <taxon>Metabacillus</taxon>
    </lineage>
</organism>
<dbReference type="EMBL" id="VOQF01000030">
    <property type="protein sequence ID" value="TXC78734.1"/>
    <property type="molecule type" value="Genomic_DNA"/>
</dbReference>
<sequence length="287" mass="33979">MKKLFLCYCGSGVALDECCSNRDDNFMFKSFNTSDEHKHLLRNLTMSSEFGLPYRGLIQFYANDLVSYKLANPRSKSQNEFLEIISLYFTIFLQNDCPSSWLNCNSEFWEEFIFSFYPLHIKVTSKEKEVKKFAVELKKFTHWLDCRYGSSFYQLINTFLTESVIELKICEKILNKLYLHTFPEIHQEDWDFTKEFFLNSLSLDKCKEKETIIFEVKAINGPIVTITTLTTYKTYYIKNMPYEIIVPGTLLSGKIGKKEGDWFWIWNQPESVFPPRGRDYIKNIRFS</sequence>
<protein>
    <recommendedName>
        <fullName evidence="3">SEC-C domain-containing protein</fullName>
    </recommendedName>
</protein>
<dbReference type="AlphaFoldDB" id="A0A5C6V191"/>
<dbReference type="OrthoDB" id="2797634at2"/>
<dbReference type="Proteomes" id="UP000321363">
    <property type="component" value="Unassembled WGS sequence"/>
</dbReference>
<comment type="caution">
    <text evidence="1">The sequence shown here is derived from an EMBL/GenBank/DDBJ whole genome shotgun (WGS) entry which is preliminary data.</text>
</comment>
<gene>
    <name evidence="1" type="ORF">FS935_22395</name>
</gene>
<evidence type="ECO:0000313" key="2">
    <source>
        <dbReference type="Proteomes" id="UP000321363"/>
    </source>
</evidence>